<feature type="domain" description="Fibronectin type-III" evidence="3">
    <location>
        <begin position="2913"/>
        <end position="2999"/>
    </location>
</feature>
<evidence type="ECO:0000313" key="4">
    <source>
        <dbReference type="Ensembl" id="ENSAOCP00000077464.1"/>
    </source>
</evidence>
<feature type="domain" description="Fibronectin type-III" evidence="3">
    <location>
        <begin position="4134"/>
        <end position="4220"/>
    </location>
</feature>
<organism evidence="4 5">
    <name type="scientific">Amphiprion ocellaris</name>
    <name type="common">Clown anemonefish</name>
    <dbReference type="NCBI Taxonomy" id="80972"/>
    <lineage>
        <taxon>Eukaryota</taxon>
        <taxon>Metazoa</taxon>
        <taxon>Chordata</taxon>
        <taxon>Craniata</taxon>
        <taxon>Vertebrata</taxon>
        <taxon>Euteleostomi</taxon>
        <taxon>Actinopterygii</taxon>
        <taxon>Neopterygii</taxon>
        <taxon>Teleostei</taxon>
        <taxon>Neoteleostei</taxon>
        <taxon>Acanthomorphata</taxon>
        <taxon>Ovalentaria</taxon>
        <taxon>Pomacentridae</taxon>
        <taxon>Amphiprion</taxon>
    </lineage>
</organism>
<feature type="domain" description="Fibronectin type-III" evidence="3">
    <location>
        <begin position="3525"/>
        <end position="3611"/>
    </location>
</feature>
<feature type="domain" description="Fibronectin type-III" evidence="3">
    <location>
        <begin position="3438"/>
        <end position="3524"/>
    </location>
</feature>
<reference evidence="4 5" key="1">
    <citation type="submission" date="2022-01" db="EMBL/GenBank/DDBJ databases">
        <title>A chromosome-scale genome assembly of the false clownfish, Amphiprion ocellaris.</title>
        <authorList>
            <person name="Ryu T."/>
        </authorList>
    </citation>
    <scope>NUCLEOTIDE SEQUENCE [LARGE SCALE GENOMIC DNA]</scope>
</reference>
<feature type="signal peptide" evidence="2">
    <location>
        <begin position="1"/>
        <end position="28"/>
    </location>
</feature>
<feature type="domain" description="Fibronectin type-III" evidence="3">
    <location>
        <begin position="2564"/>
        <end position="2650"/>
    </location>
</feature>
<dbReference type="KEGG" id="aoce:111588473"/>
<accession>A0AAQ6AJT1</accession>
<dbReference type="SMART" id="SM00060">
    <property type="entry name" value="FN3"/>
    <property type="match status" value="39"/>
</dbReference>
<dbReference type="GeneTree" id="ENSGT00940000157064"/>
<feature type="domain" description="Fibronectin type-III" evidence="3">
    <location>
        <begin position="4678"/>
        <end position="4767"/>
    </location>
</feature>
<sequence length="4767" mass="510630">MSKMGFLGAIGFSLALVSLSQIHHSAEGCKILSATSSSAASIFVKWEKFPGATSYFLDLRKKNSSDSAPVVVTMSPDKTETYVHGLTPGTEYSVTLKVFMFYFVECVNSTSAITVPDTSQILNSWASSSTSITVTWKTVPSAESYCLEVYSQDTGEMVNYTLTNTSATVGNLQPSSNYDCYVITMNQGGKGEKSKVRTIRTLQSPPMGVTVEQTGQNTARITWQPVEDVLLYKVTIWNLDDPTSKPSMHNVSDTKLDFDGILPCTEYLIAVSSFSMFLLPSEPTEYMYTTNKLTPVSSVSVDYTCTSNSVMVSWLAVYGADSYTATAMNENGTQMSCTSNHTNCWITGMSCGQIYVVHVTPISENCKNMVNATSATFHTVPCPPSGLMLVRECTSHAILFSWNHTHYTDHYMAKAVDSKGVVQDCLTEENSCYFTHTVCGRYYDFTVYSIADGCKSEISSTVGIRTAPCIPQNLQTSANCSSEALLSKWDHAEGALHYTVNATGNKKNSSYSCSTQTNSCVMEGVHCGEHLTISLTAYDDECFSPEMLGHPAETVPCTPQNISAVKECGTDSISVTWSIFSHALFYIAIAEDSDGVIHSCNSVQMSCNIDGLMCGTAYKVYVIASNFMCNSSVSDIVTVDTAACPPDNLTASLDCPANEALISWHGQHNMNSYTATVVDEGQGLLSCSSTTTSCAIPNLKCGQLYTVTVSYHDGICPSMPSEPIHMESVPCGPANLNASVNCTSGEATICWNETKNAEGYITVISDRNMQMTFNTTEPKLSVNTLQCGQEYTVEVMSVNGSCVSLSSETNLKEVPCVPTNVTVKRNCGMNYVKVMWQASRGAKNYTVTAEDEDGNRLECVSNMTWCRLEDTMCGKAYNVSVVAVDDTCSSTKSPTVELLTEPCPPTKPMATVNCSGNSAMLTWKSSPNAVSYAGRAVGTDGHNVTCDAGMNLRCQLEGLHCGEEYTFTVSASDGYCQSPDSEPVIHTTAPCAVQNVNTTLSCTTNTLTVSWMPGSMPVNYSVTAVTANGTVLRCVTEGSGCTIRDLQCGQQYTVTVTPMSSTCEGHSSPPQTVNSVPCVPMKVQGMVECSTNTLKASWDAAPGAQSYITTLNGAGGSSASCHTANQSCHFPALQCAQTYMYRVVALNDRCNSSKSAMMTATTAPCDPTNVTASLNCLSGVATVTWRASAGANNYTVIAEASGHMDSCHSPGTSCELSQLQCGEDYTVTVLAGDGKCNSSLLARTNLTTAPCAPMIHNHSLDCASNHAWVSWDKDEDAMNVTVTATSTLGDSQSCSSSINNSCVMDKLKCGHTYTAHAVAHGVQCLSKPSSDFQIVTAPCTPANVDHTYSCGTGIAFVSWDETLGRKSFHVYAHSGNHTASCHAQQTDCSLPSLLCGQLYEVEVTAVADHCDSSKPGVTQIQTAPCAPKNVSTYLVCDNNTAAVSWQHSPGAVSYTVMARGRDGDVKQCTTNGTSCPLPNMHCAQVYFITVTPSSKWCQGDESSTHAYTAGPCPPTDVHATLQCVGNVGHVTWTAAPMADMYEATAVPSVMDQHDHRCSSSGTNCSLTDLYCGKTVSISVVTIERGCRSEPSMPYTFQSVICPPTNVTGVTNCTSNDITVGWEPSPESGVDYFIYSKEDSGPVANVSTTQTSHVISGLQCGQRYSIKVAARDSECSSIFSQQIQTETAPCPPTNLTVKTECATNMAVFTWAPSALAISYTVTVTGDHGDVASCSSNTTTCSVHVECGHQYTAVVVASSATCNSSASASLAFDSAPCLPDSVQAQLDCNANSFAVQWRTLDDGGMYTAIAIGSDGSRETCDSASTNCTINNLKCGLIYSIVVTMSSVNCGTISGSNYKLQSAPCKPDMVMVDLQCSTNVALVTWQNSGPDQSQQVLAVDSSETMFTCNSNSSNCTFDQLECGRTYIVSVVGFTETCRSEPALADPLKTAPCVPTQPTARVDCGSGITSVTWDGSLGATSYTVYARGSLGHNDHWDGSDTTCAFPALACGQDYNFTVVARHDTCDSLDSKTITESTGPCPQTDLKTKLHCSTNTVEVSWTPGSGILYYNASADSFAIAHHWTCTTNGSTCNITSLHCGQSYTVRVSGQGLTCPSPAHYFDRVNTAPCPPTQLKINSSCESNNISVSWDASQGSVSYMTVVENAQGDRWTCNTTGTSCDMSGLLCGQEYKVYVVGIDEMCTGAKSEMKMIRTAPCVPENVQNHLDCLSGVLNVTWQSTGHYLKFRASVMSSRGHVSICTTNKHHCVVRNLQCGLTYNVTVVAQDENCNSSHSPVKQISSAPCPLPSFHPVVNCSSGDVSVTWNNSMPGVMYTVFAIDAMGYRHNCSDTNSGCTLSTLKCGTEYNVTITPSRGDCVGRDSQTKMIMTVPCVPHLSDVEIDCLANSAWVMYNYSAGAKDYIVMATDSQGNVQTFECNSTSDWMCALPPLMCSKNLTFTLKAQDQQCTSAPSNAITTETAPCPPINIRESVDCENGTISVTWSDVPGAITYTATLEEVSGSDTTCCTTSGSGCNITDLPCGGMYILHVTAEGRTCNSSESESLITRTAPCVPEDLKANLSCSNNVASMSWSNSNGGQLYRVKAVADDGHMHECSSHENQCDLTDLHCGEYYTATVTAEDSECKSKPSDSVMIKTVPCTPANASSMMDCETNSLIIYWSDSPGADSYLARLEDSTGRGTTCQGTTEGSCNVTGLACGQIYHVSVVSSDGYCNSPPTPVTDTPSVPCKPRHIKAVIDCYMDSALVEWYLSYGALWYVVTATTASGHTVTCQTNMTYCELKGLRCGQSYTVSVKAVGESCSSMADMMEQLVTAPCIPEHITYQYSLTIGQVQWDMTLGAKYYTVNAETDEGLASTCITNDTSCALNNMKCSQMYSVEVTANNHVCKGVSTSTEAVTILTEPCPPDNVQTTVNCQENQGTVSWEASIGAVTYEVTLAGRDGHVLTCLTNNTYCDIEGLHCGVTYLTNVVAASERLNSFVSDTVLLVAAPCAAGNVAAELDCYNNTALVSWNSARGGISYMVTAVSREGYQASCEADDLDLQCDLTELHCGQTYYITITSTGDHCQTETHTEVTFTTRPCRPMYVGVDLQCGTSTANLYWEEKEGVELYMATATCSNGMTLQCNSTNSTCLFSDLNCAETYEFSVTAYSNMCYSETSSTVEIQTEPCQPTGLTVSGSCYNATQTVKVEWFDAPGALLYVLTASGDLGFNTAFQTNETVIEADLPCGQVYTFIVVAQDNRCDSAASIPEQYKTGPCIPEHVQSFTRCEDSVGAVSFATSPGAESYVAVATGQDGHTHMCTTNTSTCFFDDLHCGEVYTVHVIAIDYLCNSMPSNSTSIRMAPCIPQNLMSSFNCSMKVGSLSWNATETAKSYIVTAENIDGHKVSLSTNETWTYISEFRCGQEYFLSVQATDFVCTSRSSPPSVLQSEPCPPTDVSSFMNCMSNIAMVSWTGSAGGKYYTATLTPEDGQPYSCMSDGQQCSLPSVQCGQNYTVTVVASDMNCDSDPSEPDNLQSVPCVPTDVDVQIDCSKNEVAVYWSAGDGALSYKVVAQSTQGSVSFCETTDRMCTLTNLTCGHHYSVQVVAQDDICSSLPSPTVYFYSVPCTPDIGSVILDCYTNSALLDWAYSEGAMSYNATARSSSGHVSTCRTNFTFCELPGLQCGETYNLFTVASNDQCSSPHSMSLQLESVPCPPEDVMPVLDCATNTAHIQWQRRDDADHYIVQAIGVEEHMTGCETVTESCVLSDLKCGFTYNISVIAVNHMCNVSQSEVKQLKTAPCIPQRVEARVDCESGGVAVSWERSKGGTHYTSVAQGNGGYASTCNSSETTCLFHDLLCGLNYSITVSASNGMCSSAESSAVDIDTVPCVPQNVTAEMMCSSDTGVVSWEQGEGVSSYKVQAFGPDGHKVECHSTEGSCQLPSMHCGQLYNLTVTAQDGRCDNSHAYLTLQSVPCKPTSVKASLRCHSNSVVVTWEQGSGGGSYVAVAVAADGSHQTECNNTMTYCDLTDLQCGQTYNISVFSQDESCSSVASDRSYVRTAPCAPQNVTVDAQCDEGTMVVSWSPNPDARYFHVAAVSNTIARLYCNSSGTMCTLNNLPCGQSYNVTVLSVRDDCESKPSRVVETSSVPCVPMNSKGDLDCVSNSAWVVWDDSKGATSYFVLAQSAGGHSSNCTASSSHCNVPDLKCGTLYTFHVTAMNKHCSSNHSATFEIETGPCALTSVNATTECHNDTILVEWENTVDMPLYLVTAEADDQTTISCKSTSNKCLLENVVCGTHYSIIVSASSDKCSTLRSPPKKIKTAPCAPGNVTAVPSCEENGAAVTWAKSPVALSYHLTATGEDGHVVNCSSSVNNCSLADLHCGQMYNFSITATGDDCTSYPSTSSFRTVPCAPFGLAVDLDCHTNSAMLSWNASEGAMEYFSCAQPMEGDALYCGSSNTSCTFDGLECGDIYNFSVQASNGICNSSFSPPLQMGAAPCPPSYLNVRMQRIDETFWAMISWDRVNCSDVQYLVELIGRINNNQQTLMNISSYWLPLPYFEFPMPCSTAYNVTVRSKNSAGVSKPSSVFSGVTVPCPPQNIRYTGDRQSAVLSWDPSVFATWYTVTSVVDGVHGTLCNTTEISCVVSDFSPNATEVTASNDVGESNPNGNITGPMGARRRRDLRTTQVFARLEENLEMPEELRVTAKGVSLYVKWKAVKGATEYTLVINEKLREEQSSLTPVVRSVEGTSHRETGLKPWTRYCVKVAAKNVLNQSNYSHKCTNTTAS</sequence>
<feature type="chain" id="PRO_5043949995" description="Fibronectin type-III domain-containing protein" evidence="2">
    <location>
        <begin position="29"/>
        <end position="4767"/>
    </location>
</feature>
<dbReference type="RefSeq" id="XP_023154652.3">
    <property type="nucleotide sequence ID" value="XM_023298884.3"/>
</dbReference>
<dbReference type="Ensembl" id="ENSAOCT00000059438.1">
    <property type="protein sequence ID" value="ENSAOCP00000077464.1"/>
    <property type="gene ID" value="ENSAOCG00000034159.1"/>
</dbReference>
<dbReference type="Pfam" id="PF00041">
    <property type="entry name" value="fn3"/>
    <property type="match status" value="3"/>
</dbReference>
<keyword evidence="5" id="KW-1185">Reference proteome</keyword>
<dbReference type="InterPro" id="IPR003961">
    <property type="entry name" value="FN3_dom"/>
</dbReference>
<feature type="domain" description="Fibronectin type-III" evidence="3">
    <location>
        <begin position="1950"/>
        <end position="2036"/>
    </location>
</feature>
<feature type="domain" description="Fibronectin type-III" evidence="3">
    <location>
        <begin position="4308"/>
        <end position="4394"/>
    </location>
</feature>
<reference evidence="4" key="2">
    <citation type="submission" date="2025-08" db="UniProtKB">
        <authorList>
            <consortium name="Ensembl"/>
        </authorList>
    </citation>
    <scope>IDENTIFICATION</scope>
</reference>
<evidence type="ECO:0000256" key="1">
    <source>
        <dbReference type="SAM" id="MobiDB-lite"/>
    </source>
</evidence>
<evidence type="ECO:0000313" key="5">
    <source>
        <dbReference type="Proteomes" id="UP001501940"/>
    </source>
</evidence>
<feature type="domain" description="Fibronectin type-III" evidence="3">
    <location>
        <begin position="205"/>
        <end position="297"/>
    </location>
</feature>
<feature type="domain" description="Fibronectin type-III" evidence="3">
    <location>
        <begin position="115"/>
        <end position="204"/>
    </location>
</feature>
<dbReference type="Gene3D" id="2.60.40.10">
    <property type="entry name" value="Immunoglobulins"/>
    <property type="match status" value="28"/>
</dbReference>
<proteinExistence type="predicted"/>
<feature type="domain" description="Fibronectin type-III" evidence="3">
    <location>
        <begin position="3786"/>
        <end position="3872"/>
    </location>
</feature>
<dbReference type="InterPro" id="IPR013783">
    <property type="entry name" value="Ig-like_fold"/>
</dbReference>
<keyword evidence="2" id="KW-0732">Signal</keyword>
<dbReference type="SUPFAM" id="SSF49265">
    <property type="entry name" value="Fibronectin type III"/>
    <property type="match status" value="32"/>
</dbReference>
<dbReference type="InterPro" id="IPR036116">
    <property type="entry name" value="FN3_sf"/>
</dbReference>
<feature type="domain" description="Fibronectin type-III" evidence="3">
    <location>
        <begin position="4047"/>
        <end position="4133"/>
    </location>
</feature>
<dbReference type="Proteomes" id="UP001501940">
    <property type="component" value="Chromosome 2"/>
</dbReference>
<feature type="domain" description="Fibronectin type-III" evidence="3">
    <location>
        <begin position="1602"/>
        <end position="1689"/>
    </location>
</feature>
<dbReference type="PANTHER" id="PTHR47135:SF3">
    <property type="entry name" value="FIBRONECTIN TYPE-III DOMAIN-CONTAINING PROTEIN"/>
    <property type="match status" value="1"/>
</dbReference>
<feature type="domain" description="Fibronectin type-III" evidence="3">
    <location>
        <begin position="558"/>
        <end position="644"/>
    </location>
</feature>
<feature type="domain" description="Fibronectin type-III" evidence="3">
    <location>
        <begin position="4481"/>
        <end position="4576"/>
    </location>
</feature>
<dbReference type="CTD" id="100329486"/>
<feature type="domain" description="Fibronectin type-III" evidence="3">
    <location>
        <begin position="2476"/>
        <end position="2563"/>
    </location>
</feature>
<feature type="region of interest" description="Disordered" evidence="1">
    <location>
        <begin position="4637"/>
        <end position="4656"/>
    </location>
</feature>
<feature type="domain" description="Fibronectin type-III" evidence="3">
    <location>
        <begin position="817"/>
        <end position="903"/>
    </location>
</feature>
<dbReference type="GeneID" id="111588473"/>
<feature type="domain" description="Fibronectin type-III" evidence="3">
    <location>
        <begin position="3959"/>
        <end position="4046"/>
    </location>
</feature>
<protein>
    <recommendedName>
        <fullName evidence="3">Fibronectin type-III domain-containing protein</fullName>
    </recommendedName>
</protein>
<dbReference type="PANTHER" id="PTHR47135">
    <property type="entry name" value="FIBRONECTIN TYPE III DOMAIN-CONTAINING PROTEIN 7"/>
    <property type="match status" value="1"/>
</dbReference>
<feature type="domain" description="Fibronectin type-III" evidence="3">
    <location>
        <begin position="2125"/>
        <end position="2211"/>
    </location>
</feature>
<reference evidence="4" key="3">
    <citation type="submission" date="2025-09" db="UniProtKB">
        <authorList>
            <consortium name="Ensembl"/>
        </authorList>
    </citation>
    <scope>IDENTIFICATION</scope>
</reference>
<name>A0AAQ6AJT1_AMPOC</name>
<evidence type="ECO:0000256" key="2">
    <source>
        <dbReference type="SAM" id="SignalP"/>
    </source>
</evidence>
<feature type="domain" description="Fibronectin type-III" evidence="3">
    <location>
        <begin position="3089"/>
        <end position="3175"/>
    </location>
</feature>
<feature type="domain" description="Fibronectin type-III" evidence="3">
    <location>
        <begin position="3699"/>
        <end position="3785"/>
    </location>
</feature>
<feature type="domain" description="Fibronectin type-III" evidence="3">
    <location>
        <begin position="904"/>
        <end position="991"/>
    </location>
</feature>
<feature type="domain" description="Fibronectin type-III" evidence="3">
    <location>
        <begin position="2212"/>
        <end position="2298"/>
    </location>
</feature>
<feature type="compositionally biased region" description="Polar residues" evidence="1">
    <location>
        <begin position="4637"/>
        <end position="4651"/>
    </location>
</feature>
<dbReference type="PROSITE" id="PS50853">
    <property type="entry name" value="FN3"/>
    <property type="match status" value="25"/>
</dbReference>
<dbReference type="CDD" id="cd00063">
    <property type="entry name" value="FN3"/>
    <property type="match status" value="14"/>
</dbReference>
<evidence type="ECO:0000259" key="3">
    <source>
        <dbReference type="PROSITE" id="PS50853"/>
    </source>
</evidence>
<feature type="domain" description="Fibronectin type-III" evidence="3">
    <location>
        <begin position="645"/>
        <end position="731"/>
    </location>
</feature>
<feature type="domain" description="Fibronectin type-III" evidence="3">
    <location>
        <begin position="992"/>
        <end position="1078"/>
    </location>
</feature>